<proteinExistence type="predicted"/>
<dbReference type="PANTHER" id="PTHR12526:SF630">
    <property type="entry name" value="GLYCOSYLTRANSFERASE"/>
    <property type="match status" value="1"/>
</dbReference>
<sequence>MKILHFIPKFSSISQSFIYDLLLRLDKIDHVDNTVLTYKRSQEKERPYKDVKIIKSNTLMERLMYKILRKIGCKRIVAPNIRALRRELNKKNDYDIFHAHFGNSAYKAFIADDSVEFAIKTVVSIHGTDITKNFASKKKYREVLISAANRGCIFLANSQFLASKAIELGLPRENIKIVYNTVNEKFLNAERELPYADGPLRIISIGRLIDVKGHEYLIRAVPVLKRNIKNIQLSIVGDGINLSKLKNLVHDLGIDENVHFLGSVSHDKLPEILSNHHIYVQPSIIYEKTGQEESFGIVILEALAVGLPVIVTNTGGMPEVVNFTSSKWAKIIPQKDEMSIAKAVNEIIDNNKSFKLKDPDRINILEKYTAEKQTETLLDIYSDVIGNYADET</sequence>
<feature type="domain" description="Glycosyl transferase family 1" evidence="1">
    <location>
        <begin position="194"/>
        <end position="352"/>
    </location>
</feature>
<comment type="caution">
    <text evidence="3">The sequence shown here is derived from an EMBL/GenBank/DDBJ whole genome shotgun (WGS) entry which is preliminary data.</text>
</comment>
<dbReference type="EMBL" id="MWQY01000012">
    <property type="protein sequence ID" value="ORC34643.1"/>
    <property type="molecule type" value="Genomic_DNA"/>
</dbReference>
<dbReference type="Pfam" id="PF13439">
    <property type="entry name" value="Glyco_transf_4"/>
    <property type="match status" value="1"/>
</dbReference>
<accession>A0A1Y1RWP4</accession>
<dbReference type="Gene3D" id="3.40.50.2000">
    <property type="entry name" value="Glycogen Phosphorylase B"/>
    <property type="match status" value="2"/>
</dbReference>
<dbReference type="InterPro" id="IPR028098">
    <property type="entry name" value="Glyco_trans_4-like_N"/>
</dbReference>
<dbReference type="Proteomes" id="UP000192343">
    <property type="component" value="Unassembled WGS sequence"/>
</dbReference>
<name>A0A1Y1RWP4_9SPIO</name>
<dbReference type="AlphaFoldDB" id="A0A1Y1RWP4"/>
<feature type="domain" description="Glycosyltransferase subfamily 4-like N-terminal" evidence="2">
    <location>
        <begin position="17"/>
        <end position="184"/>
    </location>
</feature>
<keyword evidence="4" id="KW-1185">Reference proteome</keyword>
<dbReference type="SUPFAM" id="SSF53756">
    <property type="entry name" value="UDP-Glycosyltransferase/glycogen phosphorylase"/>
    <property type="match status" value="1"/>
</dbReference>
<dbReference type="OrthoDB" id="9797829at2"/>
<dbReference type="RefSeq" id="WP_083051084.1">
    <property type="nucleotide sequence ID" value="NZ_MWQY01000012.1"/>
</dbReference>
<gene>
    <name evidence="3" type="ORF">B4O97_11895</name>
</gene>
<organism evidence="3 4">
    <name type="scientific">Marispirochaeta aestuarii</name>
    <dbReference type="NCBI Taxonomy" id="1963862"/>
    <lineage>
        <taxon>Bacteria</taxon>
        <taxon>Pseudomonadati</taxon>
        <taxon>Spirochaetota</taxon>
        <taxon>Spirochaetia</taxon>
        <taxon>Spirochaetales</taxon>
        <taxon>Spirochaetaceae</taxon>
        <taxon>Marispirochaeta</taxon>
    </lineage>
</organism>
<dbReference type="InterPro" id="IPR001296">
    <property type="entry name" value="Glyco_trans_1"/>
</dbReference>
<dbReference type="PANTHER" id="PTHR12526">
    <property type="entry name" value="GLYCOSYLTRANSFERASE"/>
    <property type="match status" value="1"/>
</dbReference>
<dbReference type="GO" id="GO:0016757">
    <property type="term" value="F:glycosyltransferase activity"/>
    <property type="evidence" value="ECO:0007669"/>
    <property type="project" value="InterPro"/>
</dbReference>
<evidence type="ECO:0000259" key="1">
    <source>
        <dbReference type="Pfam" id="PF00534"/>
    </source>
</evidence>
<evidence type="ECO:0008006" key="5">
    <source>
        <dbReference type="Google" id="ProtNLM"/>
    </source>
</evidence>
<dbReference type="Pfam" id="PF00534">
    <property type="entry name" value="Glycos_transf_1"/>
    <property type="match status" value="1"/>
</dbReference>
<reference evidence="3 4" key="1">
    <citation type="submission" date="2017-03" db="EMBL/GenBank/DDBJ databases">
        <title>Draft Genome sequence of Marispirochaeta sp. strain JC444.</title>
        <authorList>
            <person name="Shivani Y."/>
            <person name="Subhash Y."/>
            <person name="Sasikala C."/>
            <person name="Ramana C."/>
        </authorList>
    </citation>
    <scope>NUCLEOTIDE SEQUENCE [LARGE SCALE GENOMIC DNA]</scope>
    <source>
        <strain evidence="3 4">JC444</strain>
    </source>
</reference>
<protein>
    <recommendedName>
        <fullName evidence="5">Glycosyl transferase family 1 domain-containing protein</fullName>
    </recommendedName>
</protein>
<evidence type="ECO:0000313" key="3">
    <source>
        <dbReference type="EMBL" id="ORC34643.1"/>
    </source>
</evidence>
<evidence type="ECO:0000313" key="4">
    <source>
        <dbReference type="Proteomes" id="UP000192343"/>
    </source>
</evidence>
<dbReference type="STRING" id="1963862.B4O97_11895"/>
<evidence type="ECO:0000259" key="2">
    <source>
        <dbReference type="Pfam" id="PF13439"/>
    </source>
</evidence>